<feature type="region of interest" description="Disordered" evidence="1">
    <location>
        <begin position="72"/>
        <end position="110"/>
    </location>
</feature>
<organism evidence="2 3">
    <name type="scientific">Nonomuraea terrae</name>
    <dbReference type="NCBI Taxonomy" id="2530383"/>
    <lineage>
        <taxon>Bacteria</taxon>
        <taxon>Bacillati</taxon>
        <taxon>Actinomycetota</taxon>
        <taxon>Actinomycetes</taxon>
        <taxon>Streptosporangiales</taxon>
        <taxon>Streptosporangiaceae</taxon>
        <taxon>Nonomuraea</taxon>
    </lineage>
</organism>
<sequence length="110" mass="12122">MEISFRSEAGHLSLHEWRGGDVHELPTLPAGPGWFRLRYHAQNMDEAAEVDTSDEIINRHLLQIWPQEESTPRTLAARWPVPGAGRSPTSRSSAGGEATPRTLANSAVVQ</sequence>
<comment type="caution">
    <text evidence="2">The sequence shown here is derived from an EMBL/GenBank/DDBJ whole genome shotgun (WGS) entry which is preliminary data.</text>
</comment>
<evidence type="ECO:0000313" key="2">
    <source>
        <dbReference type="EMBL" id="TDD57185.1"/>
    </source>
</evidence>
<evidence type="ECO:0000256" key="1">
    <source>
        <dbReference type="SAM" id="MobiDB-lite"/>
    </source>
</evidence>
<protein>
    <submittedName>
        <fullName evidence="2">Uncharacterized protein</fullName>
    </submittedName>
</protein>
<dbReference type="Proteomes" id="UP000295302">
    <property type="component" value="Unassembled WGS sequence"/>
</dbReference>
<proteinExistence type="predicted"/>
<dbReference type="EMBL" id="SMKQ01000001">
    <property type="protein sequence ID" value="TDD57185.1"/>
    <property type="molecule type" value="Genomic_DNA"/>
</dbReference>
<dbReference type="RefSeq" id="WP_132607908.1">
    <property type="nucleotide sequence ID" value="NZ_SMKQ01000001.1"/>
</dbReference>
<dbReference type="OrthoDB" id="4485313at2"/>
<reference evidence="2 3" key="1">
    <citation type="submission" date="2019-03" db="EMBL/GenBank/DDBJ databases">
        <title>Draft genome sequences of novel Actinobacteria.</title>
        <authorList>
            <person name="Sahin N."/>
            <person name="Ay H."/>
            <person name="Saygin H."/>
        </authorList>
    </citation>
    <scope>NUCLEOTIDE SEQUENCE [LARGE SCALE GENOMIC DNA]</scope>
    <source>
        <strain evidence="2 3">CH32</strain>
    </source>
</reference>
<dbReference type="AlphaFoldDB" id="A0A4R4ZFM4"/>
<keyword evidence="3" id="KW-1185">Reference proteome</keyword>
<accession>A0A4R4ZFM4</accession>
<name>A0A4R4ZFM4_9ACTN</name>
<evidence type="ECO:0000313" key="3">
    <source>
        <dbReference type="Proteomes" id="UP000295302"/>
    </source>
</evidence>
<gene>
    <name evidence="2" type="ORF">E1286_00200</name>
</gene>